<sequence>MMFLFHTAMTLGLIAFSLGVSLIIWGLRNQGAGVQLARVLGSLVAIIAVISMLCSSYYVIKYWHEGYFESPAAIVKDRG</sequence>
<evidence type="ECO:0000313" key="3">
    <source>
        <dbReference type="Proteomes" id="UP000054742"/>
    </source>
</evidence>
<name>A0A0W0SD24_9GAMM</name>
<keyword evidence="1" id="KW-1133">Transmembrane helix</keyword>
<dbReference type="OrthoDB" id="5651827at2"/>
<feature type="transmembrane region" description="Helical" evidence="1">
    <location>
        <begin position="39"/>
        <end position="60"/>
    </location>
</feature>
<protein>
    <recommendedName>
        <fullName evidence="4">Transmembrane protein</fullName>
    </recommendedName>
</protein>
<evidence type="ECO:0008006" key="4">
    <source>
        <dbReference type="Google" id="ProtNLM"/>
    </source>
</evidence>
<evidence type="ECO:0000313" key="2">
    <source>
        <dbReference type="EMBL" id="KTC81282.1"/>
    </source>
</evidence>
<dbReference type="EMBL" id="LNXV01000029">
    <property type="protein sequence ID" value="KTC81282.1"/>
    <property type="molecule type" value="Genomic_DNA"/>
</dbReference>
<dbReference type="PATRIC" id="fig|29422.6.peg.1916"/>
<keyword evidence="1" id="KW-0472">Membrane</keyword>
<dbReference type="AlphaFoldDB" id="A0A0W0SD24"/>
<keyword evidence="1" id="KW-0812">Transmembrane</keyword>
<dbReference type="STRING" id="29422.Lbru_1802"/>
<keyword evidence="3" id="KW-1185">Reference proteome</keyword>
<dbReference type="RefSeq" id="WP_058441830.1">
    <property type="nucleotide sequence ID" value="NZ_CAAAHU010000002.1"/>
</dbReference>
<reference evidence="2 3" key="1">
    <citation type="submission" date="2015-11" db="EMBL/GenBank/DDBJ databases">
        <title>Genomic analysis of 38 Legionella species identifies large and diverse effector repertoires.</title>
        <authorList>
            <person name="Burstein D."/>
            <person name="Amaro F."/>
            <person name="Zusman T."/>
            <person name="Lifshitz Z."/>
            <person name="Cohen O."/>
            <person name="Gilbert J.A."/>
            <person name="Pupko T."/>
            <person name="Shuman H.A."/>
            <person name="Segal G."/>
        </authorList>
    </citation>
    <scope>NUCLEOTIDE SEQUENCE [LARGE SCALE GENOMIC DNA]</scope>
    <source>
        <strain evidence="2 3">ATCC 43878</strain>
    </source>
</reference>
<gene>
    <name evidence="2" type="ORF">Lbru_1802</name>
</gene>
<dbReference type="Proteomes" id="UP000054742">
    <property type="component" value="Unassembled WGS sequence"/>
</dbReference>
<accession>A0A0W0SD24</accession>
<proteinExistence type="predicted"/>
<feature type="transmembrane region" description="Helical" evidence="1">
    <location>
        <begin position="6"/>
        <end position="27"/>
    </location>
</feature>
<organism evidence="2 3">
    <name type="scientific">Legionella brunensis</name>
    <dbReference type="NCBI Taxonomy" id="29422"/>
    <lineage>
        <taxon>Bacteria</taxon>
        <taxon>Pseudomonadati</taxon>
        <taxon>Pseudomonadota</taxon>
        <taxon>Gammaproteobacteria</taxon>
        <taxon>Legionellales</taxon>
        <taxon>Legionellaceae</taxon>
        <taxon>Legionella</taxon>
    </lineage>
</organism>
<comment type="caution">
    <text evidence="2">The sequence shown here is derived from an EMBL/GenBank/DDBJ whole genome shotgun (WGS) entry which is preliminary data.</text>
</comment>
<evidence type="ECO:0000256" key="1">
    <source>
        <dbReference type="SAM" id="Phobius"/>
    </source>
</evidence>